<keyword evidence="5" id="KW-0677">Repeat</keyword>
<dbReference type="OrthoDB" id="6597580at2759"/>
<sequence>MLIDNQHTFNMCLKLENSGFAKHLKKIFKKKLKIPKIRSNDDDDTSSSSSSESEESESEFNNESGESIMAMSRVPVFDEKVLPIGCDPKLFNTTLELRAKKYEIEQTIEDSKRKLDASSIHLTSTLVELSFIEDELKQIRNELEACQIKKQMKLNDVRTTIVLYKSQITKAKLLKDSILLYGNVIQDLSNRASELKKEEKEIVNILKKEKLCAKKDRIEIAKMEIDLRNIKIAIKDEMFKKFKTVTNWNFIDQMEMTIIDYMIIKSKSEAKDSKERFIRELKILENKIRAQQKSVTDLLKSNTRRNKLLTNVLENINKIRQYLDVDQERITKNFQNLSMESTITTEITTMHCIYDQLLKKKQALCEQLEMHKLKCKTFTTPIIQ</sequence>
<keyword evidence="7" id="KW-0206">Cytoskeleton</keyword>
<evidence type="ECO:0000313" key="12">
    <source>
        <dbReference type="Proteomes" id="UP000007819"/>
    </source>
</evidence>
<protein>
    <submittedName>
        <fullName evidence="11">Uncharacterized protein</fullName>
    </submittedName>
</protein>
<dbReference type="PANTHER" id="PTHR14885:SF3">
    <property type="entry name" value="CILIA- AND FLAGELLA-ASSOCIATED PROTEIN 44"/>
    <property type="match status" value="1"/>
</dbReference>
<reference evidence="11" key="2">
    <citation type="submission" date="2022-06" db="UniProtKB">
        <authorList>
            <consortium name="EnsemblMetazoa"/>
        </authorList>
    </citation>
    <scope>IDENTIFICATION</scope>
</reference>
<feature type="coiled-coil region" evidence="9">
    <location>
        <begin position="122"/>
        <end position="156"/>
    </location>
</feature>
<evidence type="ECO:0000256" key="10">
    <source>
        <dbReference type="SAM" id="MobiDB-lite"/>
    </source>
</evidence>
<evidence type="ECO:0000256" key="6">
    <source>
        <dbReference type="ARBA" id="ARBA00023054"/>
    </source>
</evidence>
<evidence type="ECO:0000313" key="11">
    <source>
        <dbReference type="EnsemblMetazoa" id="XP_029341420.1"/>
    </source>
</evidence>
<keyword evidence="3" id="KW-0963">Cytoplasm</keyword>
<dbReference type="GO" id="GO:0005929">
    <property type="term" value="C:cilium"/>
    <property type="evidence" value="ECO:0007669"/>
    <property type="project" value="UniProtKB-SubCell"/>
</dbReference>
<dbReference type="GO" id="GO:0005856">
    <property type="term" value="C:cytoskeleton"/>
    <property type="evidence" value="ECO:0007669"/>
    <property type="project" value="UniProtKB-SubCell"/>
</dbReference>
<keyword evidence="8" id="KW-0966">Cell projection</keyword>
<keyword evidence="12" id="KW-1185">Reference proteome</keyword>
<dbReference type="AlphaFoldDB" id="A0A8R2NKA0"/>
<dbReference type="RefSeq" id="XP_029341420.1">
    <property type="nucleotide sequence ID" value="XM_029485560.1"/>
</dbReference>
<feature type="region of interest" description="Disordered" evidence="10">
    <location>
        <begin position="38"/>
        <end position="65"/>
    </location>
</feature>
<evidence type="ECO:0000256" key="5">
    <source>
        <dbReference type="ARBA" id="ARBA00022737"/>
    </source>
</evidence>
<dbReference type="Proteomes" id="UP000007819">
    <property type="component" value="Chromosome X"/>
</dbReference>
<accession>A0A8R2NKA0</accession>
<keyword evidence="6 9" id="KW-0175">Coiled coil</keyword>
<feature type="coiled-coil region" evidence="9">
    <location>
        <begin position="267"/>
        <end position="301"/>
    </location>
</feature>
<proteinExistence type="predicted"/>
<evidence type="ECO:0000256" key="8">
    <source>
        <dbReference type="ARBA" id="ARBA00023273"/>
    </source>
</evidence>
<organism evidence="11 12">
    <name type="scientific">Acyrthosiphon pisum</name>
    <name type="common">Pea aphid</name>
    <dbReference type="NCBI Taxonomy" id="7029"/>
    <lineage>
        <taxon>Eukaryota</taxon>
        <taxon>Metazoa</taxon>
        <taxon>Ecdysozoa</taxon>
        <taxon>Arthropoda</taxon>
        <taxon>Hexapoda</taxon>
        <taxon>Insecta</taxon>
        <taxon>Pterygota</taxon>
        <taxon>Neoptera</taxon>
        <taxon>Paraneoptera</taxon>
        <taxon>Hemiptera</taxon>
        <taxon>Sternorrhyncha</taxon>
        <taxon>Aphidomorpha</taxon>
        <taxon>Aphidoidea</taxon>
        <taxon>Aphididae</taxon>
        <taxon>Macrosiphini</taxon>
        <taxon>Acyrthosiphon</taxon>
    </lineage>
</organism>
<dbReference type="EnsemblMetazoa" id="XM_029485560.1">
    <property type="protein sequence ID" value="XP_029341420.1"/>
    <property type="gene ID" value="LOC100575756"/>
</dbReference>
<comment type="subcellular location">
    <subcellularLocation>
        <location evidence="1">Cell projection</location>
        <location evidence="1">Cilium</location>
    </subcellularLocation>
    <subcellularLocation>
        <location evidence="2">Cytoplasm</location>
        <location evidence="2">Cytoskeleton</location>
    </subcellularLocation>
</comment>
<evidence type="ECO:0000256" key="3">
    <source>
        <dbReference type="ARBA" id="ARBA00022490"/>
    </source>
</evidence>
<evidence type="ECO:0000256" key="1">
    <source>
        <dbReference type="ARBA" id="ARBA00004138"/>
    </source>
</evidence>
<keyword evidence="4" id="KW-0853">WD repeat</keyword>
<evidence type="ECO:0000256" key="7">
    <source>
        <dbReference type="ARBA" id="ARBA00023212"/>
    </source>
</evidence>
<evidence type="ECO:0000256" key="2">
    <source>
        <dbReference type="ARBA" id="ARBA00004245"/>
    </source>
</evidence>
<dbReference type="PANTHER" id="PTHR14885">
    <property type="entry name" value="CILIA- AND FLAGELLA-ASSOCIATED PROTEIN 43-RELATED"/>
    <property type="match status" value="1"/>
</dbReference>
<evidence type="ECO:0000256" key="4">
    <source>
        <dbReference type="ARBA" id="ARBA00022574"/>
    </source>
</evidence>
<dbReference type="GeneID" id="100575756"/>
<evidence type="ECO:0000256" key="9">
    <source>
        <dbReference type="SAM" id="Coils"/>
    </source>
</evidence>
<reference evidence="12" key="1">
    <citation type="submission" date="2010-06" db="EMBL/GenBank/DDBJ databases">
        <authorList>
            <person name="Jiang H."/>
            <person name="Abraham K."/>
            <person name="Ali S."/>
            <person name="Alsbrooks S.L."/>
            <person name="Anim B.N."/>
            <person name="Anosike U.S."/>
            <person name="Attaway T."/>
            <person name="Bandaranaike D.P."/>
            <person name="Battles P.K."/>
            <person name="Bell S.N."/>
            <person name="Bell A.V."/>
            <person name="Beltran B."/>
            <person name="Bickham C."/>
            <person name="Bustamante Y."/>
            <person name="Caleb T."/>
            <person name="Canada A."/>
            <person name="Cardenas V."/>
            <person name="Carter K."/>
            <person name="Chacko J."/>
            <person name="Chandrabose M.N."/>
            <person name="Chavez D."/>
            <person name="Chavez A."/>
            <person name="Chen L."/>
            <person name="Chu H.-S."/>
            <person name="Claassen K.J."/>
            <person name="Cockrell R."/>
            <person name="Collins M."/>
            <person name="Cooper J.A."/>
            <person name="Cree A."/>
            <person name="Curry S.M."/>
            <person name="Da Y."/>
            <person name="Dao M.D."/>
            <person name="Das B."/>
            <person name="Davila M.-L."/>
            <person name="Davy-Carroll L."/>
            <person name="Denson S."/>
            <person name="Dinh H."/>
            <person name="Ebong V.E."/>
            <person name="Edwards J.R."/>
            <person name="Egan A."/>
            <person name="El-Daye J."/>
            <person name="Escobedo L."/>
            <person name="Fernandez S."/>
            <person name="Fernando P.R."/>
            <person name="Flagg N."/>
            <person name="Forbes L.D."/>
            <person name="Fowler R.G."/>
            <person name="Fu Q."/>
            <person name="Gabisi R.A."/>
            <person name="Ganer J."/>
            <person name="Garbino Pronczuk A."/>
            <person name="Garcia R.M."/>
            <person name="Garner T."/>
            <person name="Garrett T.E."/>
            <person name="Gonzalez D.A."/>
            <person name="Hamid H."/>
            <person name="Hawkins E.S."/>
            <person name="Hirani K."/>
            <person name="Hogues M.E."/>
            <person name="Hollins B."/>
            <person name="Hsiao C.-H."/>
            <person name="Jabil R."/>
            <person name="James M.L."/>
            <person name="Jhangiani S.N."/>
            <person name="Johnson B."/>
            <person name="Johnson Q."/>
            <person name="Joshi V."/>
            <person name="Kalu J.B."/>
            <person name="Kam C."/>
            <person name="Kashfia A."/>
            <person name="Keebler J."/>
            <person name="Kisamo H."/>
            <person name="Kovar C.L."/>
            <person name="Lago L.A."/>
            <person name="Lai C.-Y."/>
            <person name="Laidlaw J."/>
            <person name="Lara F."/>
            <person name="Le T.-K."/>
            <person name="Lee S.L."/>
            <person name="Legall F.H."/>
            <person name="Lemon S.J."/>
            <person name="Lewis L.R."/>
            <person name="Li B."/>
            <person name="Liu Y."/>
            <person name="Liu Y.-S."/>
            <person name="Lopez J."/>
            <person name="Lozado R.J."/>
            <person name="Lu J."/>
            <person name="Madu R.C."/>
            <person name="Maheshwari M."/>
            <person name="Maheshwari R."/>
            <person name="Malloy K."/>
            <person name="Martinez E."/>
            <person name="Mathew T."/>
            <person name="Mercado I.C."/>
            <person name="Mercado C."/>
            <person name="Meyer B."/>
            <person name="Montgomery K."/>
            <person name="Morgan M.B."/>
            <person name="Munidasa M."/>
            <person name="Nazareth L.V."/>
            <person name="Nelson J."/>
            <person name="Ng B.M."/>
            <person name="Nguyen N.B."/>
            <person name="Nguyen P.Q."/>
            <person name="Nguyen T."/>
            <person name="Obregon M."/>
            <person name="Okwuonu G.O."/>
            <person name="Onwere C.G."/>
            <person name="Orozco G."/>
            <person name="Parra A."/>
            <person name="Patel S."/>
            <person name="Patil S."/>
            <person name="Perez A."/>
            <person name="Perez Y."/>
            <person name="Pham C."/>
            <person name="Primus E.L."/>
            <person name="Pu L.-L."/>
            <person name="Puazo M."/>
            <person name="Qin X."/>
            <person name="Quiroz J.B."/>
            <person name="Reese J."/>
            <person name="Richards S."/>
            <person name="Rives C.M."/>
            <person name="Robberts R."/>
            <person name="Ruiz S.J."/>
            <person name="Ruiz M.J."/>
            <person name="Santibanez J."/>
            <person name="Schneider B.W."/>
            <person name="Sisson I."/>
            <person name="Smith M."/>
            <person name="Sodergren E."/>
            <person name="Song X.-Z."/>
            <person name="Song B.B."/>
            <person name="Summersgill H."/>
            <person name="Thelus R."/>
            <person name="Thornton R.D."/>
            <person name="Trejos Z.Y."/>
            <person name="Usmani K."/>
            <person name="Vattathil S."/>
            <person name="Villasana D."/>
            <person name="Walker D.L."/>
            <person name="Wang S."/>
            <person name="Wang K."/>
            <person name="White C.S."/>
            <person name="Williams A.C."/>
            <person name="Williamson J."/>
            <person name="Wilson K."/>
            <person name="Woghiren I.O."/>
            <person name="Woodworth J.R."/>
            <person name="Worley K.C."/>
            <person name="Wright R.A."/>
            <person name="Wu W."/>
            <person name="Young L."/>
            <person name="Zhang L."/>
            <person name="Zhang J."/>
            <person name="Zhu Y."/>
            <person name="Muzny D.M."/>
            <person name="Weinstock G."/>
            <person name="Gibbs R.A."/>
        </authorList>
    </citation>
    <scope>NUCLEOTIDE SEQUENCE [LARGE SCALE GENOMIC DNA]</scope>
    <source>
        <strain evidence="12">LSR1</strain>
    </source>
</reference>
<name>A0A8R2NKA0_ACYPI</name>
<dbReference type="KEGG" id="api:100575756"/>